<keyword evidence="7" id="KW-0137">Centromere</keyword>
<comment type="subcellular location">
    <subcellularLocation>
        <location evidence="2">Chromosome</location>
        <location evidence="2">Centromere</location>
    </subcellularLocation>
    <subcellularLocation>
        <location evidence="1">Nucleus</location>
    </subcellularLocation>
</comment>
<dbReference type="GO" id="GO:0000070">
    <property type="term" value="P:mitotic sister chromatid segregation"/>
    <property type="evidence" value="ECO:0007669"/>
    <property type="project" value="TreeGrafter"/>
</dbReference>
<keyword evidence="6" id="KW-0539">Nucleus</keyword>
<keyword evidence="5 8" id="KW-0175">Coiled coil</keyword>
<evidence type="ECO:0000256" key="6">
    <source>
        <dbReference type="ARBA" id="ARBA00023242"/>
    </source>
</evidence>
<comment type="caution">
    <text evidence="9">The sequence shown here is derived from an EMBL/GenBank/DDBJ whole genome shotgun (WGS) entry which is preliminary data.</text>
</comment>
<organism evidence="9 10">
    <name type="scientific">Ceuthmochares aereus</name>
    <dbReference type="NCBI Taxonomy" id="1961834"/>
    <lineage>
        <taxon>Eukaryota</taxon>
        <taxon>Metazoa</taxon>
        <taxon>Chordata</taxon>
        <taxon>Craniata</taxon>
        <taxon>Vertebrata</taxon>
        <taxon>Euteleostomi</taxon>
        <taxon>Archelosauria</taxon>
        <taxon>Archosauria</taxon>
        <taxon>Dinosauria</taxon>
        <taxon>Saurischia</taxon>
        <taxon>Theropoda</taxon>
        <taxon>Coelurosauria</taxon>
        <taxon>Aves</taxon>
        <taxon>Neognathae</taxon>
        <taxon>Neoaves</taxon>
        <taxon>Otidimorphae</taxon>
        <taxon>Cuculiformes</taxon>
        <taxon>Cuculidae</taxon>
        <taxon>Ceuthmochares</taxon>
    </lineage>
</organism>
<comment type="similarity">
    <text evidence="3">Belongs to the CENP-K/MCM22 family.</text>
</comment>
<dbReference type="GO" id="GO:0005634">
    <property type="term" value="C:nucleus"/>
    <property type="evidence" value="ECO:0007669"/>
    <property type="project" value="UniProtKB-SubCell"/>
</dbReference>
<keyword evidence="10" id="KW-1185">Reference proteome</keyword>
<evidence type="ECO:0000256" key="7">
    <source>
        <dbReference type="ARBA" id="ARBA00023328"/>
    </source>
</evidence>
<feature type="non-terminal residue" evidence="9">
    <location>
        <position position="1"/>
    </location>
</feature>
<dbReference type="EMBL" id="VWPQ01003776">
    <property type="protein sequence ID" value="NXY45495.1"/>
    <property type="molecule type" value="Genomic_DNA"/>
</dbReference>
<gene>
    <name evidence="9" type="primary">Cenpk</name>
    <name evidence="9" type="ORF">CEUAER_R13193</name>
</gene>
<name>A0A7L4JYE3_9AVES</name>
<sequence length="179" mass="21456">LQKVKYNLEIALAVVQLKNKQLQEDLEREQQWHEEQEKTLDFLNRIEEEAKIQVEQTSRKSLNGTISHDLQKKMLQLRRYKEEIWTALGEFLQKQFPLPEKGESSKRKKKPSEEPDVKLITLKEILMLLMKKSMETPHEPYIRVNDSFWPPYIELLLRSGIALRHPEDPNRLRLENFHM</sequence>
<evidence type="ECO:0000313" key="10">
    <source>
        <dbReference type="Proteomes" id="UP000519239"/>
    </source>
</evidence>
<dbReference type="PANTHER" id="PTHR14401:SF6">
    <property type="entry name" value="CENTROMERE PROTEIN K"/>
    <property type="match status" value="1"/>
</dbReference>
<proteinExistence type="inferred from homology"/>
<evidence type="ECO:0000313" key="9">
    <source>
        <dbReference type="EMBL" id="NXY45495.1"/>
    </source>
</evidence>
<protein>
    <submittedName>
        <fullName evidence="9">CENPK protein</fullName>
    </submittedName>
</protein>
<evidence type="ECO:0000256" key="2">
    <source>
        <dbReference type="ARBA" id="ARBA00004584"/>
    </source>
</evidence>
<keyword evidence="4" id="KW-0158">Chromosome</keyword>
<accession>A0A7L4JYE3</accession>
<reference evidence="9 10" key="1">
    <citation type="submission" date="2019-09" db="EMBL/GenBank/DDBJ databases">
        <title>Bird 10,000 Genomes (B10K) Project - Family phase.</title>
        <authorList>
            <person name="Zhang G."/>
        </authorList>
    </citation>
    <scope>NUCLEOTIDE SEQUENCE [LARGE SCALE GENOMIC DNA]</scope>
    <source>
        <strain evidence="9">B10K-CU-031-02</strain>
        <tissue evidence="9">Muscle</tissue>
    </source>
</reference>
<dbReference type="Pfam" id="PF11802">
    <property type="entry name" value="CENP-K"/>
    <property type="match status" value="1"/>
</dbReference>
<dbReference type="GO" id="GO:0051382">
    <property type="term" value="P:kinetochore assembly"/>
    <property type="evidence" value="ECO:0007669"/>
    <property type="project" value="InterPro"/>
</dbReference>
<dbReference type="GO" id="GO:0000775">
    <property type="term" value="C:chromosome, centromeric region"/>
    <property type="evidence" value="ECO:0007669"/>
    <property type="project" value="UniProtKB-SubCell"/>
</dbReference>
<dbReference type="AlphaFoldDB" id="A0A7L4JYE3"/>
<evidence type="ECO:0000256" key="4">
    <source>
        <dbReference type="ARBA" id="ARBA00022454"/>
    </source>
</evidence>
<dbReference type="PANTHER" id="PTHR14401">
    <property type="entry name" value="CENTROMERE PROTEIN K"/>
    <property type="match status" value="1"/>
</dbReference>
<evidence type="ECO:0000256" key="5">
    <source>
        <dbReference type="ARBA" id="ARBA00023054"/>
    </source>
</evidence>
<feature type="coiled-coil region" evidence="8">
    <location>
        <begin position="19"/>
        <end position="60"/>
    </location>
</feature>
<evidence type="ECO:0000256" key="1">
    <source>
        <dbReference type="ARBA" id="ARBA00004123"/>
    </source>
</evidence>
<dbReference type="Proteomes" id="UP000519239">
    <property type="component" value="Unassembled WGS sequence"/>
</dbReference>
<dbReference type="InterPro" id="IPR020993">
    <property type="entry name" value="Centromere_CenpK"/>
</dbReference>
<dbReference type="OrthoDB" id="9445768at2759"/>
<evidence type="ECO:0000256" key="3">
    <source>
        <dbReference type="ARBA" id="ARBA00005795"/>
    </source>
</evidence>
<feature type="non-terminal residue" evidence="9">
    <location>
        <position position="179"/>
    </location>
</feature>
<evidence type="ECO:0000256" key="8">
    <source>
        <dbReference type="SAM" id="Coils"/>
    </source>
</evidence>